<dbReference type="PANTHER" id="PTHR41791:SF1">
    <property type="entry name" value="SSL7039 PROTEIN"/>
    <property type="match status" value="1"/>
</dbReference>
<sequence>MHLPKVSALAYTADMTRFEIEVYLTEDGEAPFQAWLDAIASSEIRTQIFARIRRASLGNFGDWKPLAGAPGIFEMRIHAGSGYRVFYTVVGNTVVLLLAGSTKKDQRRTLEKAKVYLDDYRKRMKP</sequence>
<dbReference type="RefSeq" id="WP_307376603.1">
    <property type="nucleotide sequence ID" value="NZ_JAUSUW010000016.1"/>
</dbReference>
<proteinExistence type="predicted"/>
<name>A0ABU0GEK4_9HYPH</name>
<comment type="caution">
    <text evidence="1">The sequence shown here is derived from an EMBL/GenBank/DDBJ whole genome shotgun (WGS) entry which is preliminary data.</text>
</comment>
<dbReference type="PANTHER" id="PTHR41791">
    <property type="entry name" value="SSL7039 PROTEIN"/>
    <property type="match status" value="1"/>
</dbReference>
<evidence type="ECO:0000313" key="1">
    <source>
        <dbReference type="EMBL" id="MDQ0423141.1"/>
    </source>
</evidence>
<organism evidence="1 2">
    <name type="scientific">Peteryoungia aggregata LMG 23059</name>
    <dbReference type="NCBI Taxonomy" id="1368425"/>
    <lineage>
        <taxon>Bacteria</taxon>
        <taxon>Pseudomonadati</taxon>
        <taxon>Pseudomonadota</taxon>
        <taxon>Alphaproteobacteria</taxon>
        <taxon>Hyphomicrobiales</taxon>
        <taxon>Rhizobiaceae</taxon>
        <taxon>Peteryoungia</taxon>
    </lineage>
</organism>
<dbReference type="InterPro" id="IPR009241">
    <property type="entry name" value="HigB-like"/>
</dbReference>
<reference evidence="1 2" key="1">
    <citation type="submission" date="2023-07" db="EMBL/GenBank/DDBJ databases">
        <title>Genomic Encyclopedia of Type Strains, Phase IV (KMG-IV): sequencing the most valuable type-strain genomes for metagenomic binning, comparative biology and taxonomic classification.</title>
        <authorList>
            <person name="Goeker M."/>
        </authorList>
    </citation>
    <scope>NUCLEOTIDE SEQUENCE [LARGE SCALE GENOMIC DNA]</scope>
    <source>
        <strain evidence="1 2">DSM 1111</strain>
    </source>
</reference>
<dbReference type="InterPro" id="IPR035093">
    <property type="entry name" value="RelE/ParE_toxin_dom_sf"/>
</dbReference>
<dbReference type="SUPFAM" id="SSF143011">
    <property type="entry name" value="RelE-like"/>
    <property type="match status" value="1"/>
</dbReference>
<evidence type="ECO:0000313" key="2">
    <source>
        <dbReference type="Proteomes" id="UP001238496"/>
    </source>
</evidence>
<gene>
    <name evidence="1" type="ORF">J2045_004193</name>
</gene>
<dbReference type="NCBIfam" id="TIGR02683">
    <property type="entry name" value="upstrm_HI1419"/>
    <property type="match status" value="1"/>
</dbReference>
<dbReference type="Proteomes" id="UP001238496">
    <property type="component" value="Unassembled WGS sequence"/>
</dbReference>
<accession>A0ABU0GEK4</accession>
<protein>
    <submittedName>
        <fullName evidence="1">Addiction module killer protein</fullName>
    </submittedName>
</protein>
<dbReference type="PIRSF" id="PIRSF028744">
    <property type="entry name" value="Addict_mod_HI1419"/>
    <property type="match status" value="1"/>
</dbReference>
<dbReference type="Pfam" id="PF05973">
    <property type="entry name" value="Gp49"/>
    <property type="match status" value="1"/>
</dbReference>
<keyword evidence="2" id="KW-1185">Reference proteome</keyword>
<dbReference type="EMBL" id="JAUSUW010000016">
    <property type="protein sequence ID" value="MDQ0423141.1"/>
    <property type="molecule type" value="Genomic_DNA"/>
</dbReference>
<dbReference type="InterPro" id="IPR014056">
    <property type="entry name" value="TypeIITA-like_toxin_pred"/>
</dbReference>